<dbReference type="KEGG" id="anh:A6F65_01770"/>
<feature type="domain" description="Phosphodiester glycosidase" evidence="1">
    <location>
        <begin position="89"/>
        <end position="236"/>
    </location>
</feature>
<protein>
    <recommendedName>
        <fullName evidence="1">Phosphodiester glycosidase domain-containing protein</fullName>
    </recommendedName>
</protein>
<accession>A0A1C7D9F9</accession>
<evidence type="ECO:0000313" key="2">
    <source>
        <dbReference type="EMBL" id="ANU08065.1"/>
    </source>
</evidence>
<sequence length="259" mass="27477">MRLATCLIPLALLACGEAEEPLSQTDVAPAASEPSACKPVVFEETPLTHCIAAPAKHAIAMDLGPDDGAPYRSLAGLAANRAPDAPAVAFAMNGGMYDEAGEPIGYYVEGGERLHELNRADGPGNFHLKPNGVFFGTGDTWRVLTSAKFYDTVSDRPEFGTQSGPMLVIDGELHPDFSEDGESKKTRNGVGVDAAGRAHFVISEAPVSFGKFARYFRDVAETPNALFLDGSVSQLWNAARGRMDNGPSLGPIIVVEIKE</sequence>
<reference evidence="2 3" key="1">
    <citation type="submission" date="2016-07" db="EMBL/GenBank/DDBJ databases">
        <title>Complete genome sequence of Altererythrobacter namhicola JCM 16345T, containing esterase-encoding genes.</title>
        <authorList>
            <person name="Cheng H."/>
            <person name="Wu Y.-H."/>
            <person name="Jian S.-L."/>
            <person name="Huo Y.-Y."/>
            <person name="Wang C.-S."/>
            <person name="Xu X.-W."/>
        </authorList>
    </citation>
    <scope>NUCLEOTIDE SEQUENCE [LARGE SCALE GENOMIC DNA]</scope>
    <source>
        <strain evidence="2 3">JCM 16345</strain>
    </source>
</reference>
<dbReference type="Pfam" id="PF09992">
    <property type="entry name" value="NAGPA"/>
    <property type="match status" value="1"/>
</dbReference>
<dbReference type="PROSITE" id="PS51257">
    <property type="entry name" value="PROKAR_LIPOPROTEIN"/>
    <property type="match status" value="1"/>
</dbReference>
<dbReference type="EMBL" id="CP016545">
    <property type="protein sequence ID" value="ANU08065.1"/>
    <property type="molecule type" value="Genomic_DNA"/>
</dbReference>
<name>A0A1C7D9F9_9SPHN</name>
<dbReference type="Proteomes" id="UP000092698">
    <property type="component" value="Chromosome"/>
</dbReference>
<gene>
    <name evidence="2" type="ORF">A6F65_01770</name>
</gene>
<evidence type="ECO:0000259" key="1">
    <source>
        <dbReference type="Pfam" id="PF09992"/>
    </source>
</evidence>
<dbReference type="OrthoDB" id="5515706at2"/>
<organism evidence="2 3">
    <name type="scientific">Paraurantiacibacter namhicola</name>
    <dbReference type="NCBI Taxonomy" id="645517"/>
    <lineage>
        <taxon>Bacteria</taxon>
        <taxon>Pseudomonadati</taxon>
        <taxon>Pseudomonadota</taxon>
        <taxon>Alphaproteobacteria</taxon>
        <taxon>Sphingomonadales</taxon>
        <taxon>Erythrobacteraceae</taxon>
        <taxon>Paraurantiacibacter</taxon>
    </lineage>
</organism>
<dbReference type="STRING" id="645517.A6F65_01770"/>
<dbReference type="InterPro" id="IPR018711">
    <property type="entry name" value="NAGPA"/>
</dbReference>
<keyword evidence="3" id="KW-1185">Reference proteome</keyword>
<proteinExistence type="predicted"/>
<evidence type="ECO:0000313" key="3">
    <source>
        <dbReference type="Proteomes" id="UP000092698"/>
    </source>
</evidence>
<dbReference type="PATRIC" id="fig|645517.4.peg.1756"/>
<dbReference type="AlphaFoldDB" id="A0A1C7D9F9"/>